<organism evidence="1 2">
    <name type="scientific">Sphagnum magellanicum</name>
    <dbReference type="NCBI Taxonomy" id="128215"/>
    <lineage>
        <taxon>Eukaryota</taxon>
        <taxon>Viridiplantae</taxon>
        <taxon>Streptophyta</taxon>
        <taxon>Embryophyta</taxon>
        <taxon>Bryophyta</taxon>
        <taxon>Sphagnophytina</taxon>
        <taxon>Sphagnopsida</taxon>
        <taxon>Sphagnales</taxon>
        <taxon>Sphagnaceae</taxon>
        <taxon>Sphagnum</taxon>
    </lineage>
</organism>
<keyword evidence="2" id="KW-1185">Reference proteome</keyword>
<gene>
    <name evidence="1" type="ORF">CY35_07G068900</name>
</gene>
<dbReference type="EMBL" id="CM038913">
    <property type="protein sequence ID" value="KAH9557131.1"/>
    <property type="molecule type" value="Genomic_DNA"/>
</dbReference>
<sequence>MADRSHEVASLEGEIMSSSVAAAAASTPVLLEVGFGCCDGEKIVEAGTLSSEDWKGLVAEVENLRIGLIFRVNKELLVKQSTYFRSIFSNFREAGYERIMVKWDTPTIFMLLQCMHGFNLSLSSSMVAPLLQGAVFFGVESAISACEDWVASMFHTGSNQSNDNTLVCLPSIWTTASDTGVTSIMEHCAKGLAINFAEAVLWEGFVDIPFLLLWACVDHPELTVHSEMQLCNALLRWYENQTEELRLAELTKHLCEGYTSIFKKIQLSLLPIEFILGRLVPKYPLEIFEVGTRGEESLSAANILEYCFASILKSPLEFLQKSWVGKPAIRLTRHSQEVDLSGCQQVTGPLLFWSSAACNLLSKPSRKSNPLFPHKPLWPDIPCFENLKTFTLSRCWRIQEEDLCEWLAAACPKLLILRLQDCPQLAISIYTSLSACCPLLEVLDLSVTEEIVEMKGAVTVQKSQVLVVYPVTHGSYNKSDGLPNLKELSLRGRSELSDGMFNSLGYKCPALQAVDISGCSQLTDSGIATFLNLYPNCFKDFRAAGTSFGPASSRALLHAVPVDVASTSKNHALQTLDLDKCFGLEEKHLIQLLKYQPFLAYLSMAYTCVSDTALFAFSGTDLLHLNLRETQVSGRAVTHIMAKNSRLKVLNTRGCTQMATNNLELQCDGQSFQLEEVIMGWGLSDSSFKSMGLGSCRLQSLTVGVGGTVSNTTLRSLSHISSTFKHISLCFQVISDEGMMSMLQELKGLHTLELRHCLGQISRESIRMFKGGCGLNLTCLRLERVTPWMEDSDVLLLSSTCPGLCRLSFVGCHCLTSDSLRIIASKWHGLYELKLEDCYQITMDGASCLLLGCQALQVLHLRHTGKGLSGSFIQDSSMHLPLLQKLALDTCDSVEKLFNKPTNTRYSALRVVQIARCHQPSLFCLPSTRANHHYFGQCHKDTIVLEWNTCGLKRRFVNERLCFS</sequence>
<comment type="caution">
    <text evidence="1">The sequence shown here is derived from an EMBL/GenBank/DDBJ whole genome shotgun (WGS) entry which is preliminary data.</text>
</comment>
<proteinExistence type="predicted"/>
<dbReference type="Proteomes" id="UP000828922">
    <property type="component" value="Linkage Group LG07"/>
</dbReference>
<reference evidence="2" key="1">
    <citation type="journal article" date="2022" name="New Phytol.">
        <title>Phylogenomic structure and speciation in an emerging model: the Sphagnum magellanicum complex (Bryophyta).</title>
        <authorList>
            <person name="Shaw A.J."/>
            <person name="Piatkowski B."/>
            <person name="Duffy A.M."/>
            <person name="Aguero B."/>
            <person name="Imwattana K."/>
            <person name="Nieto-Lugilde M."/>
            <person name="Healey A."/>
            <person name="Weston D.J."/>
            <person name="Patel M.N."/>
            <person name="Schmutz J."/>
            <person name="Grimwood J."/>
            <person name="Yavitt J.B."/>
            <person name="Hassel K."/>
            <person name="Stenoien H.K."/>
            <person name="Flatberg K.I."/>
            <person name="Bickford C.P."/>
            <person name="Hicks K.A."/>
        </authorList>
    </citation>
    <scope>NUCLEOTIDE SEQUENCE [LARGE SCALE GENOMIC DNA]</scope>
</reference>
<name>A0ACB8HN22_9BRYO</name>
<evidence type="ECO:0000313" key="1">
    <source>
        <dbReference type="EMBL" id="KAH9557131.1"/>
    </source>
</evidence>
<accession>A0ACB8HN22</accession>
<evidence type="ECO:0000313" key="2">
    <source>
        <dbReference type="Proteomes" id="UP000828922"/>
    </source>
</evidence>
<protein>
    <submittedName>
        <fullName evidence="1">Uncharacterized protein</fullName>
    </submittedName>
</protein>